<dbReference type="Pfam" id="PF00682">
    <property type="entry name" value="HMGL-like"/>
    <property type="match status" value="1"/>
</dbReference>
<dbReference type="STRING" id="742767.HMPREF9456_01942"/>
<dbReference type="GO" id="GO:0043714">
    <property type="term" value="F:(R)-citramalate synthase activity"/>
    <property type="evidence" value="ECO:0007669"/>
    <property type="project" value="UniProtKB-EC"/>
</dbReference>
<dbReference type="InterPro" id="IPR005675">
    <property type="entry name" value="Citramal_synthase"/>
</dbReference>
<dbReference type="EMBL" id="ADLW01000007">
    <property type="protein sequence ID" value="EGK03305.1"/>
    <property type="molecule type" value="Genomic_DNA"/>
</dbReference>
<accession>F8X133</accession>
<dbReference type="Proteomes" id="UP000006420">
    <property type="component" value="Unassembled WGS sequence"/>
</dbReference>
<comment type="pathway">
    <text evidence="1">Amino-acid biosynthesis.</text>
</comment>
<organism evidence="4 5">
    <name type="scientific">Dysgonomonas mossii DSM 22836</name>
    <dbReference type="NCBI Taxonomy" id="742767"/>
    <lineage>
        <taxon>Bacteria</taxon>
        <taxon>Pseudomonadati</taxon>
        <taxon>Bacteroidota</taxon>
        <taxon>Bacteroidia</taxon>
        <taxon>Bacteroidales</taxon>
        <taxon>Dysgonomonadaceae</taxon>
        <taxon>Dysgonomonas</taxon>
    </lineage>
</organism>
<dbReference type="eggNOG" id="COG0119">
    <property type="taxonomic scope" value="Bacteria"/>
</dbReference>
<gene>
    <name evidence="4" type="ORF">HMPREF9456_01942</name>
</gene>
<proteinExistence type="predicted"/>
<dbReference type="HOGENOM" id="CLU_037512_0_0_10"/>
<dbReference type="InterPro" id="IPR013785">
    <property type="entry name" value="Aldolase_TIM"/>
</dbReference>
<dbReference type="Gene3D" id="3.20.20.70">
    <property type="entry name" value="Aldolase class I"/>
    <property type="match status" value="1"/>
</dbReference>
<feature type="domain" description="Pyruvate carboxyltransferase" evidence="3">
    <location>
        <begin position="4"/>
        <end position="254"/>
    </location>
</feature>
<keyword evidence="5" id="KW-1185">Reference proteome</keyword>
<dbReference type="PROSITE" id="PS50991">
    <property type="entry name" value="PYR_CT"/>
    <property type="match status" value="1"/>
</dbReference>
<dbReference type="GO" id="GO:0019752">
    <property type="term" value="P:carboxylic acid metabolic process"/>
    <property type="evidence" value="ECO:0007669"/>
    <property type="project" value="InterPro"/>
</dbReference>
<evidence type="ECO:0000313" key="4">
    <source>
        <dbReference type="EMBL" id="EGK03305.1"/>
    </source>
</evidence>
<dbReference type="InterPro" id="IPR000891">
    <property type="entry name" value="PYR_CT"/>
</dbReference>
<dbReference type="AlphaFoldDB" id="F8X133"/>
<evidence type="ECO:0000256" key="1">
    <source>
        <dbReference type="ARBA" id="ARBA00029440"/>
    </source>
</evidence>
<comment type="caution">
    <text evidence="4">The sequence shown here is derived from an EMBL/GenBank/DDBJ whole genome shotgun (WGS) entry which is preliminary data.</text>
</comment>
<dbReference type="PANTHER" id="PTHR43538">
    <property type="entry name" value="ALPHA-IPM SYNTHASE/HOMOCITRATE SYNTHASE"/>
    <property type="match status" value="1"/>
</dbReference>
<protein>
    <recommendedName>
        <fullName evidence="3">Pyruvate carboxyltransferase domain-containing protein</fullName>
    </recommendedName>
</protein>
<evidence type="ECO:0000256" key="2">
    <source>
        <dbReference type="ARBA" id="ARBA00048263"/>
    </source>
</evidence>
<dbReference type="PANTHER" id="PTHR43538:SF1">
    <property type="entry name" value="(R)-CITRAMALATE SYNTHASE"/>
    <property type="match status" value="1"/>
</dbReference>
<sequence length="514" mass="58051">MDKLKILDCTLRDGGYYNNWDFEDTLYEQYLRCMERLPIDIIEIGYRSLPKKEYLGKFFYCPEFLLIKARELAPSKKISIMLNERDNNPEQVVNLLGEVKSYIDIVRLAVDPKRLSSAITLSQSIKALGYEVGFNLMYMSDIFKDIKSLRELSVLNGIIDSFCLVDSFGGVYPVDVNNIVGQIKNILTMPIGFHGHNNIEMALVNSLEAIDSGCTIIDSTVTGMGRGAGNLKTELLLSVLNAKGKLDVDYNSLSEIVSIFTQLQKKYEWGTNLPYMVSGSNSLPQKNVMDWVTKRFYSFNSIIRTLNNQKEGKADNVKLSKFNSDRKFKSALLIGGGASPRIHSEGVIKFLEKQSDICIIHASSKNAKYYKNVKREQFFCLVGNEGYRLESVFNGDLNDFSGQCILPPYPRKMGTYIPSIVAKKSFELNGVDFTNKYIDSHTVLAIQTAIELGVDNLFIIGYDGYDNMIITSKERDLIVENEYTFAKAANKVKSIRSLFPSQYSLTVSSLYSYL</sequence>
<reference evidence="4 5" key="1">
    <citation type="submission" date="2011-04" db="EMBL/GenBank/DDBJ databases">
        <title>The Genome Sequence of Dysgonomonas mossii DSM 22836.</title>
        <authorList>
            <consortium name="The Broad Institute Genome Sequencing Platform"/>
            <person name="Earl A."/>
            <person name="Ward D."/>
            <person name="Feldgarden M."/>
            <person name="Gevers D."/>
            <person name="Pudlo N."/>
            <person name="Martens E."/>
            <person name="Allen-Vercoe E."/>
            <person name="Young S.K."/>
            <person name="Zeng Q."/>
            <person name="Gargeya S."/>
            <person name="Fitzgerald M."/>
            <person name="Haas B."/>
            <person name="Abouelleil A."/>
            <person name="Alvarado L."/>
            <person name="Arachchi H.M."/>
            <person name="Berlin A."/>
            <person name="Brown A."/>
            <person name="Chapman S.B."/>
            <person name="Chen Z."/>
            <person name="Dunbar C."/>
            <person name="Freedman E."/>
            <person name="Gearin G."/>
            <person name="Gellesch M."/>
            <person name="Goldberg J."/>
            <person name="Griggs A."/>
            <person name="Gujja S."/>
            <person name="Heiman D."/>
            <person name="Howarth C."/>
            <person name="Larson L."/>
            <person name="Lui A."/>
            <person name="MacDonald P.J.P."/>
            <person name="Mehta T."/>
            <person name="Montmayeur A."/>
            <person name="Murphy C."/>
            <person name="Neiman D."/>
            <person name="Pearson M."/>
            <person name="Priest M."/>
            <person name="Roberts A."/>
            <person name="Saif S."/>
            <person name="Shea T."/>
            <person name="Shenoy N."/>
            <person name="Sisk P."/>
            <person name="Stolte C."/>
            <person name="Sykes S."/>
            <person name="Yandava C."/>
            <person name="Wortman J."/>
            <person name="Nusbaum C."/>
            <person name="Birren B."/>
        </authorList>
    </citation>
    <scope>NUCLEOTIDE SEQUENCE [LARGE SCALE GENOMIC DNA]</scope>
    <source>
        <strain evidence="4 5">DSM 22836</strain>
    </source>
</reference>
<evidence type="ECO:0000259" key="3">
    <source>
        <dbReference type="PROSITE" id="PS50991"/>
    </source>
</evidence>
<name>F8X133_9BACT</name>
<dbReference type="CDD" id="cd07944">
    <property type="entry name" value="DRE_TIM_HOA_like"/>
    <property type="match status" value="1"/>
</dbReference>
<evidence type="ECO:0000313" key="5">
    <source>
        <dbReference type="Proteomes" id="UP000006420"/>
    </source>
</evidence>
<dbReference type="OrthoDB" id="9804858at2"/>
<dbReference type="SUPFAM" id="SSF51569">
    <property type="entry name" value="Aldolase"/>
    <property type="match status" value="1"/>
</dbReference>
<dbReference type="RefSeq" id="WP_006843312.1">
    <property type="nucleotide sequence ID" value="NZ_AQWJ01000003.1"/>
</dbReference>
<comment type="catalytic activity">
    <reaction evidence="2">
        <text>pyruvate + acetyl-CoA + H2O = (3R)-citramalate + CoA + H(+)</text>
        <dbReference type="Rhea" id="RHEA:19045"/>
        <dbReference type="ChEBI" id="CHEBI:15361"/>
        <dbReference type="ChEBI" id="CHEBI:15377"/>
        <dbReference type="ChEBI" id="CHEBI:15378"/>
        <dbReference type="ChEBI" id="CHEBI:30934"/>
        <dbReference type="ChEBI" id="CHEBI:57287"/>
        <dbReference type="ChEBI" id="CHEBI:57288"/>
        <dbReference type="EC" id="2.3.3.21"/>
    </reaction>
</comment>
<dbReference type="GO" id="GO:0046912">
    <property type="term" value="F:acyltransferase activity, acyl groups converted into alkyl on transfer"/>
    <property type="evidence" value="ECO:0007669"/>
    <property type="project" value="InterPro"/>
</dbReference>
<dbReference type="GeneID" id="78082585"/>